<feature type="region of interest" description="Disordered" evidence="1">
    <location>
        <begin position="67"/>
        <end position="161"/>
    </location>
</feature>
<name>A0A841H4F9_9BACT</name>
<feature type="compositionally biased region" description="Basic residues" evidence="1">
    <location>
        <begin position="122"/>
        <end position="154"/>
    </location>
</feature>
<dbReference type="Proteomes" id="UP000582837">
    <property type="component" value="Unassembled WGS sequence"/>
</dbReference>
<proteinExistence type="predicted"/>
<dbReference type="EMBL" id="JACHIA010000019">
    <property type="protein sequence ID" value="MBB6072853.1"/>
    <property type="molecule type" value="Genomic_DNA"/>
</dbReference>
<evidence type="ECO:0000256" key="1">
    <source>
        <dbReference type="SAM" id="MobiDB-lite"/>
    </source>
</evidence>
<evidence type="ECO:0000313" key="2">
    <source>
        <dbReference type="EMBL" id="MBB6072853.1"/>
    </source>
</evidence>
<evidence type="ECO:0000313" key="3">
    <source>
        <dbReference type="Proteomes" id="UP000582837"/>
    </source>
</evidence>
<protein>
    <submittedName>
        <fullName evidence="2">Uncharacterized protein</fullName>
    </submittedName>
</protein>
<feature type="region of interest" description="Disordered" evidence="1">
    <location>
        <begin position="182"/>
        <end position="202"/>
    </location>
</feature>
<feature type="non-terminal residue" evidence="2">
    <location>
        <position position="1"/>
    </location>
</feature>
<organism evidence="2 3">
    <name type="scientific">Longimicrobium terrae</name>
    <dbReference type="NCBI Taxonomy" id="1639882"/>
    <lineage>
        <taxon>Bacteria</taxon>
        <taxon>Pseudomonadati</taxon>
        <taxon>Gemmatimonadota</taxon>
        <taxon>Longimicrobiia</taxon>
        <taxon>Longimicrobiales</taxon>
        <taxon>Longimicrobiaceae</taxon>
        <taxon>Longimicrobium</taxon>
    </lineage>
</organism>
<comment type="caution">
    <text evidence="2">The sequence shown here is derived from an EMBL/GenBank/DDBJ whole genome shotgun (WGS) entry which is preliminary data.</text>
</comment>
<accession>A0A841H4F9</accession>
<dbReference type="AlphaFoldDB" id="A0A841H4F9"/>
<reference evidence="2 3" key="1">
    <citation type="submission" date="2020-08" db="EMBL/GenBank/DDBJ databases">
        <title>Genomic Encyclopedia of Type Strains, Phase IV (KMG-IV): sequencing the most valuable type-strain genomes for metagenomic binning, comparative biology and taxonomic classification.</title>
        <authorList>
            <person name="Goeker M."/>
        </authorList>
    </citation>
    <scope>NUCLEOTIDE SEQUENCE [LARGE SCALE GENOMIC DNA]</scope>
    <source>
        <strain evidence="2 3">DSM 29007</strain>
    </source>
</reference>
<sequence length="254" mass="27978">GHPVGEYGAAGLIFRTARLELHARGGRFCVCTPVRECVSTRTKVREYESGASGASLRRRLRTRAAACSRPGACSRPTRAPGQARHRAAEIRPAVETAPRNTRSPPPRTAAADLVHARALSREHHRSRRAPHGVILRRRRRDSPSHRAGRRRRIYHPRENGQRDVARLGRTVLLSIANPFSNTARADGRREKRRRSAAWGRSGAGDRPVHGCRVCGERVAASGRPWTAAAAHCGLSHELPCGYGFAGNRFAHGFR</sequence>
<gene>
    <name evidence="2" type="ORF">HNQ61_004519</name>
</gene>
<keyword evidence="3" id="KW-1185">Reference proteome</keyword>